<dbReference type="OrthoDB" id="4682509at2"/>
<evidence type="ECO:0000313" key="1">
    <source>
        <dbReference type="EMBL" id="MRD48671.1"/>
    </source>
</evidence>
<proteinExistence type="predicted"/>
<reference evidence="1 2" key="1">
    <citation type="submission" date="2019-11" db="EMBL/GenBank/DDBJ databases">
        <title>Caenimonas koreensis gen. nov., sp. nov., isolated from activated sludge.</title>
        <authorList>
            <person name="Seung H.R."/>
        </authorList>
    </citation>
    <scope>NUCLEOTIDE SEQUENCE [LARGE SCALE GENOMIC DNA]</scope>
    <source>
        <strain evidence="1 2">EMB320</strain>
    </source>
</reference>
<dbReference type="AlphaFoldDB" id="A0A844BDW6"/>
<keyword evidence="2" id="KW-1185">Reference proteome</keyword>
<evidence type="ECO:0000313" key="2">
    <source>
        <dbReference type="Proteomes" id="UP000487350"/>
    </source>
</evidence>
<organism evidence="1 2">
    <name type="scientific">Caenimonas koreensis DSM 17982</name>
    <dbReference type="NCBI Taxonomy" id="1121255"/>
    <lineage>
        <taxon>Bacteria</taxon>
        <taxon>Pseudomonadati</taxon>
        <taxon>Pseudomonadota</taxon>
        <taxon>Betaproteobacteria</taxon>
        <taxon>Burkholderiales</taxon>
        <taxon>Comamonadaceae</taxon>
        <taxon>Caenimonas</taxon>
    </lineage>
</organism>
<dbReference type="Proteomes" id="UP000487350">
    <property type="component" value="Unassembled WGS sequence"/>
</dbReference>
<name>A0A844BDW6_9BURK</name>
<protein>
    <submittedName>
        <fullName evidence="1">DDE-type integrase/transposase/recombinase</fullName>
    </submittedName>
</protein>
<comment type="caution">
    <text evidence="1">The sequence shown here is derived from an EMBL/GenBank/DDBJ whole genome shotgun (WGS) entry which is preliminary data.</text>
</comment>
<dbReference type="EMBL" id="WJBU01000015">
    <property type="protein sequence ID" value="MRD48671.1"/>
    <property type="molecule type" value="Genomic_DNA"/>
</dbReference>
<sequence>MGLRNRSSSTRHCLRHASRRCAQPVKFRHCHPDDDRLYRVFVCTVRHSAMGRGSLSNQCSSDEPASRTGDCPCPQAGCSINTVTKLLEEVGFACNVYQSEHIRNVKASRVQVDEIWAFCQSKQKNVAPGNQGILGHGDVWTYTAIDADSKLMISYMVGKRDADYALAFMTDVYSRLANRVQLTTDGHGAYLNAVPDAFGTDVDFAMLVKHNGVGTPTEQQRYSPAKLIDAEKRPITGNPDKRHISTSYVERSNLTMRMGMRRFTRLTNGFLKKVDNLEHAVSLHFMHYNYARIHKTLRVTPAMEAGLTDHVWTLEEIAALAQ</sequence>
<gene>
    <name evidence="1" type="ORF">GHT07_15385</name>
</gene>
<accession>A0A844BDW6</accession>